<dbReference type="Proteomes" id="UP000198418">
    <property type="component" value="Unassembled WGS sequence"/>
</dbReference>
<name>A0A212SGY0_RHOAC</name>
<proteinExistence type="predicted"/>
<feature type="region of interest" description="Disordered" evidence="1">
    <location>
        <begin position="1"/>
        <end position="22"/>
    </location>
</feature>
<feature type="compositionally biased region" description="Basic and acidic residues" evidence="1">
    <location>
        <begin position="113"/>
        <end position="122"/>
    </location>
</feature>
<organism evidence="2 3">
    <name type="scientific">Rhodoblastus acidophilus</name>
    <name type="common">Rhodopseudomonas acidophila</name>
    <dbReference type="NCBI Taxonomy" id="1074"/>
    <lineage>
        <taxon>Bacteria</taxon>
        <taxon>Pseudomonadati</taxon>
        <taxon>Pseudomonadota</taxon>
        <taxon>Alphaproteobacteria</taxon>
        <taxon>Hyphomicrobiales</taxon>
        <taxon>Rhodoblastaceae</taxon>
        <taxon>Rhodoblastus</taxon>
    </lineage>
</organism>
<reference evidence="3" key="1">
    <citation type="submission" date="2017-06" db="EMBL/GenBank/DDBJ databases">
        <authorList>
            <person name="Varghese N."/>
            <person name="Submissions S."/>
        </authorList>
    </citation>
    <scope>NUCLEOTIDE SEQUENCE [LARGE SCALE GENOMIC DNA]</scope>
    <source>
        <strain evidence="3">DSM 137</strain>
    </source>
</reference>
<accession>A0A212SGY0</accession>
<evidence type="ECO:0000313" key="3">
    <source>
        <dbReference type="Proteomes" id="UP000198418"/>
    </source>
</evidence>
<evidence type="ECO:0000256" key="1">
    <source>
        <dbReference type="SAM" id="MobiDB-lite"/>
    </source>
</evidence>
<keyword evidence="3" id="KW-1185">Reference proteome</keyword>
<evidence type="ECO:0000313" key="2">
    <source>
        <dbReference type="EMBL" id="SNB84884.1"/>
    </source>
</evidence>
<feature type="region of interest" description="Disordered" evidence="1">
    <location>
        <begin position="103"/>
        <end position="122"/>
    </location>
</feature>
<gene>
    <name evidence="2" type="ORF">SAMN06265338_14017</name>
</gene>
<protein>
    <submittedName>
        <fullName evidence="2">Uncharacterized protein</fullName>
    </submittedName>
</protein>
<dbReference type="AlphaFoldDB" id="A0A212SGY0"/>
<sequence>MTLISKHASSPSAPGREPEGRVRAVVGPDGRLAPYFILEVEDGFWAARSVAPTQEVSSAREQQSDLIRRDWTTFCLECLICRASLLVGRVQQFLFQRVQRRKIKAGTQQQRPDGVHEGRGDA</sequence>
<dbReference type="EMBL" id="FYDG01000040">
    <property type="protein sequence ID" value="SNB84884.1"/>
    <property type="molecule type" value="Genomic_DNA"/>
</dbReference>